<dbReference type="PROSITE" id="PS00216">
    <property type="entry name" value="SUGAR_TRANSPORT_1"/>
    <property type="match status" value="1"/>
</dbReference>
<feature type="transmembrane region" description="Helical" evidence="5">
    <location>
        <begin position="455"/>
        <end position="477"/>
    </location>
</feature>
<dbReference type="SUPFAM" id="SSF103473">
    <property type="entry name" value="MFS general substrate transporter"/>
    <property type="match status" value="1"/>
</dbReference>
<reference evidence="7 8" key="1">
    <citation type="submission" date="2021-04" db="EMBL/GenBank/DDBJ databases">
        <authorList>
            <person name="Bliznina A."/>
        </authorList>
    </citation>
    <scope>NUCLEOTIDE SEQUENCE [LARGE SCALE GENOMIC DNA]</scope>
</reference>
<feature type="transmembrane region" description="Helical" evidence="5">
    <location>
        <begin position="424"/>
        <end position="443"/>
    </location>
</feature>
<keyword evidence="4 5" id="KW-0472">Membrane</keyword>
<sequence>MKKFDDIWENLPHFSWYQYFLTFLAAGWLSTVIGLSALFPVFGQWRPQFHCETQLDILYPEILFEERESILKENCAGSFSECSTECDFFIPAECVGFENSSLISNCLENNILQTVQKNASCSDFSFNKEALGVPKGHENLIFSKGPDNWETTATYFKPICSRSLFDTFMISASIIGQLIGSFFAGIYSDRFGRKNAIWVFTIAFSISYVLLALIKNELSFIFFRISATITGTIMYIAALTYGIEVTGPSKRSLPGSFINVYFGAGYMGSSLIGYFIPHWQGHALAIGIMGSLQLILTIFLPESPRFLVAKKKYEHASRVIGKIGQKTASETLSQADLVKELEEIQEPKKAERSPLDLFRTSATRKVTLNLGLAFAVTVTVYYALSFNVSSLAGSTYVNNALNGAVETLAYFICIPLIDKFGRRPVTVILMYIGSIAVLVVMMLNELTAEKAALETARWMAFLGKFCISGVFNNIFIYAAEIYPTEIRTVGVGFSSMIGRAAGIVMPFVLDLQYKPGLGWFPYTLFGAMGIISATLMIFLPETNNAPLAQTIEEAEQFYKGSGIKIADESNELQAHESK</sequence>
<dbReference type="InterPro" id="IPR020846">
    <property type="entry name" value="MFS_dom"/>
</dbReference>
<dbReference type="Pfam" id="PF00083">
    <property type="entry name" value="Sugar_tr"/>
    <property type="match status" value="1"/>
</dbReference>
<feature type="transmembrane region" description="Helical" evidence="5">
    <location>
        <begin position="168"/>
        <end position="188"/>
    </location>
</feature>
<accession>A0ABN7RH88</accession>
<evidence type="ECO:0000313" key="8">
    <source>
        <dbReference type="Proteomes" id="UP001158576"/>
    </source>
</evidence>
<feature type="transmembrane region" description="Helical" evidence="5">
    <location>
        <begin position="396"/>
        <end position="417"/>
    </location>
</feature>
<evidence type="ECO:0000256" key="4">
    <source>
        <dbReference type="ARBA" id="ARBA00023136"/>
    </source>
</evidence>
<keyword evidence="3 5" id="KW-1133">Transmembrane helix</keyword>
<dbReference type="Proteomes" id="UP001158576">
    <property type="component" value="Chromosome PAR"/>
</dbReference>
<feature type="domain" description="Major facilitator superfamily (MFS) profile" evidence="6">
    <location>
        <begin position="94"/>
        <end position="544"/>
    </location>
</feature>
<evidence type="ECO:0000256" key="2">
    <source>
        <dbReference type="ARBA" id="ARBA00022692"/>
    </source>
</evidence>
<name>A0ABN7RH88_OIKDI</name>
<dbReference type="InterPro" id="IPR036259">
    <property type="entry name" value="MFS_trans_sf"/>
</dbReference>
<dbReference type="InterPro" id="IPR005829">
    <property type="entry name" value="Sugar_transporter_CS"/>
</dbReference>
<keyword evidence="2 5" id="KW-0812">Transmembrane</keyword>
<evidence type="ECO:0000259" key="6">
    <source>
        <dbReference type="PROSITE" id="PS50850"/>
    </source>
</evidence>
<feature type="transmembrane region" description="Helical" evidence="5">
    <location>
        <begin position="366"/>
        <end position="384"/>
    </location>
</feature>
<dbReference type="EMBL" id="OU015568">
    <property type="protein sequence ID" value="CAG5077353.1"/>
    <property type="molecule type" value="Genomic_DNA"/>
</dbReference>
<dbReference type="InterPro" id="IPR005828">
    <property type="entry name" value="MFS_sugar_transport-like"/>
</dbReference>
<comment type="subcellular location">
    <subcellularLocation>
        <location evidence="1">Membrane</location>
        <topology evidence="1">Multi-pass membrane protein</topology>
    </subcellularLocation>
</comment>
<evidence type="ECO:0000256" key="3">
    <source>
        <dbReference type="ARBA" id="ARBA00022989"/>
    </source>
</evidence>
<gene>
    <name evidence="7" type="ORF">OKIOD_LOCUS247</name>
</gene>
<proteinExistence type="predicted"/>
<keyword evidence="8" id="KW-1185">Reference proteome</keyword>
<protein>
    <submittedName>
        <fullName evidence="7">Oidioi.mRNA.OKI2018_I69.PAR.g8689.t1.cds</fullName>
    </submittedName>
</protein>
<dbReference type="PROSITE" id="PS50850">
    <property type="entry name" value="MFS"/>
    <property type="match status" value="1"/>
</dbReference>
<feature type="transmembrane region" description="Helical" evidence="5">
    <location>
        <begin position="220"/>
        <end position="243"/>
    </location>
</feature>
<evidence type="ECO:0000256" key="1">
    <source>
        <dbReference type="ARBA" id="ARBA00004141"/>
    </source>
</evidence>
<feature type="transmembrane region" description="Helical" evidence="5">
    <location>
        <begin position="519"/>
        <end position="539"/>
    </location>
</feature>
<dbReference type="PANTHER" id="PTHR24064">
    <property type="entry name" value="SOLUTE CARRIER FAMILY 22 MEMBER"/>
    <property type="match status" value="1"/>
</dbReference>
<evidence type="ECO:0000313" key="7">
    <source>
        <dbReference type="EMBL" id="CAG5077353.1"/>
    </source>
</evidence>
<feature type="transmembrane region" description="Helical" evidence="5">
    <location>
        <begin position="489"/>
        <end position="507"/>
    </location>
</feature>
<feature type="transmembrane region" description="Helical" evidence="5">
    <location>
        <begin position="195"/>
        <end position="214"/>
    </location>
</feature>
<feature type="transmembrane region" description="Helical" evidence="5">
    <location>
        <begin position="255"/>
        <end position="276"/>
    </location>
</feature>
<organism evidence="7 8">
    <name type="scientific">Oikopleura dioica</name>
    <name type="common">Tunicate</name>
    <dbReference type="NCBI Taxonomy" id="34765"/>
    <lineage>
        <taxon>Eukaryota</taxon>
        <taxon>Metazoa</taxon>
        <taxon>Chordata</taxon>
        <taxon>Tunicata</taxon>
        <taxon>Appendicularia</taxon>
        <taxon>Copelata</taxon>
        <taxon>Oikopleuridae</taxon>
        <taxon>Oikopleura</taxon>
    </lineage>
</organism>
<dbReference type="Gene3D" id="1.20.1250.20">
    <property type="entry name" value="MFS general substrate transporter like domains"/>
    <property type="match status" value="1"/>
</dbReference>
<evidence type="ECO:0000256" key="5">
    <source>
        <dbReference type="SAM" id="Phobius"/>
    </source>
</evidence>
<feature type="transmembrane region" description="Helical" evidence="5">
    <location>
        <begin position="20"/>
        <end position="42"/>
    </location>
</feature>